<proteinExistence type="predicted"/>
<evidence type="ECO:0000259" key="1">
    <source>
        <dbReference type="Pfam" id="PF10135"/>
    </source>
</evidence>
<reference evidence="2" key="1">
    <citation type="submission" date="2018-07" db="EMBL/GenBank/DDBJ databases">
        <authorList>
            <person name="Quirk P.G."/>
            <person name="Krulwich T.A."/>
        </authorList>
    </citation>
    <scope>NUCLEOTIDE SEQUENCE</scope>
</reference>
<name>A0A380TAH9_9ZZZZ</name>
<dbReference type="InterPro" id="IPR019301">
    <property type="entry name" value="Flagellar_prot_FlgJ_N"/>
</dbReference>
<dbReference type="AlphaFoldDB" id="A0A380TAH9"/>
<accession>A0A380TAH9</accession>
<sequence>MADPLTEPALPVATVAAPRLPRVSAATDAAAMRRVAQEFEAVFLAQMLKPMFADAEAEAPFGGGPAEEIWRSVQLDEIGKSIARSGGIGLASAVERELLRLQAETEDAGR</sequence>
<protein>
    <recommendedName>
        <fullName evidence="1">Flagellar protein FlgJ N-terminal domain-containing protein</fullName>
    </recommendedName>
</protein>
<feature type="domain" description="Flagellar protein FlgJ N-terminal" evidence="1">
    <location>
        <begin position="49"/>
        <end position="96"/>
    </location>
</feature>
<gene>
    <name evidence="2" type="ORF">DF3PB_1830003</name>
</gene>
<organism evidence="2">
    <name type="scientific">metagenome</name>
    <dbReference type="NCBI Taxonomy" id="256318"/>
    <lineage>
        <taxon>unclassified sequences</taxon>
        <taxon>metagenomes</taxon>
    </lineage>
</organism>
<dbReference type="Pfam" id="PF10135">
    <property type="entry name" value="Rod-binding"/>
    <property type="match status" value="1"/>
</dbReference>
<evidence type="ECO:0000313" key="2">
    <source>
        <dbReference type="EMBL" id="SUS05283.1"/>
    </source>
</evidence>
<dbReference type="EMBL" id="UIDG01000094">
    <property type="protein sequence ID" value="SUS05283.1"/>
    <property type="molecule type" value="Genomic_DNA"/>
</dbReference>